<evidence type="ECO:0000256" key="1">
    <source>
        <dbReference type="ARBA" id="ARBA00023172"/>
    </source>
</evidence>
<dbReference type="GO" id="GO:0015074">
    <property type="term" value="P:DNA integration"/>
    <property type="evidence" value="ECO:0007669"/>
    <property type="project" value="InterPro"/>
</dbReference>
<dbReference type="OrthoDB" id="409073at2759"/>
<proteinExistence type="predicted"/>
<dbReference type="SUPFAM" id="SSF56349">
    <property type="entry name" value="DNA breaking-rejoining enzymes"/>
    <property type="match status" value="1"/>
</dbReference>
<evidence type="ECO:0000259" key="3">
    <source>
        <dbReference type="PROSITE" id="PS51898"/>
    </source>
</evidence>
<dbReference type="InterPro" id="IPR011010">
    <property type="entry name" value="DNA_brk_join_enz"/>
</dbReference>
<dbReference type="Gene3D" id="1.10.443.10">
    <property type="entry name" value="Intergrase catalytic core"/>
    <property type="match status" value="1"/>
</dbReference>
<evidence type="ECO:0000313" key="5">
    <source>
        <dbReference type="EMBL" id="CAL1133794.1"/>
    </source>
</evidence>
<dbReference type="InterPro" id="IPR039715">
    <property type="entry name" value="ZCCHC10"/>
</dbReference>
<dbReference type="EMBL" id="CAMXCT030000557">
    <property type="protein sequence ID" value="CAL4767731.1"/>
    <property type="molecule type" value="Genomic_DNA"/>
</dbReference>
<dbReference type="EMBL" id="CAMXCT020000557">
    <property type="protein sequence ID" value="CAL1133794.1"/>
    <property type="molecule type" value="Genomic_DNA"/>
</dbReference>
<feature type="compositionally biased region" description="Basic residues" evidence="2">
    <location>
        <begin position="158"/>
        <end position="182"/>
    </location>
</feature>
<gene>
    <name evidence="4" type="ORF">C1SCF055_LOCUS8292</name>
</gene>
<sequence length="1456" mass="159615">MWTVVRPVALSVAAPVLGGGARRAPAGIPQGAVNWICVPPACDQQWNPDVVEVVALTQEANRFVAHMQANPGAFTCNQAGVGGALVEAVLPAPAMAPGGAGVGAGLGNPGAVGLGLPAAGGGPSPSNAELKALEAAVTQLQQLALDKDDKKKKDKDKGKRRKKSRKKSKKSKKKKKKSKRSSSSRSSSSRSSRSRSRSSSSTSSSSSGKGKPLKWREHGKDQKVSYSDLAHVDQLRLKKRGDLLAFAAKSPGALTAHFLAGIYARLSKGSISRSSQLREASAVSWAHQFSGLSEVRDQKEVLTLSEILDHINRREIARALDVLCQRIVAIQQAKAKGGSWEKAEALELVTNQRSLAASSMLDSGFEAFFLRAMRALEVGFGAGMEGTALSDRFKSLMKQLGGLARHDKFKATGSFSGCRESPSHVFPLTPMSRSGNFLIGHNAESRLDKLCRVGGNVVVACLNWMHGGQPAREDEPVLTAAHRRVHSRIGCALEAMVMTDEPMLTQEGLDQFLRQSEFYSGEGVSLALGVRGGVPERAADVPLAEHLSVHFPGMSKQVVQPSCLLLASRRRPRRVKRGFAWLAASYPELVKRNVKAGLHKFKKESQVAKHRGVKVLAGAFAVKKDLHEDRVITDPSVNQLLDPERLPRPKFAYIPALRCLSVPRTGVIAVSKRDARHYFHRLRIGKRWHRWLCGPPISIDGRAGSRRLYPASCSAPMGFGPPAGWAQGLTDVVTSDAQLPQDCRVHPDFVIPPGLPVWGSIIDDIWALEHSSEGEVASIGPEWLGRAESAWVLRGVAPNTNKSVDGARGEEIQGYYVHPTGHWVGLSLFLATYSWLEQIRKEKPGAVELPHEVLARYSSHKGVYTNLSLPWSVGLTHEHTCPLRRVRLPVEKIKWFHIGTPWAPSHITLGEADAVTWCAEDRLRRASDDGCRFVHPLDSAACVGAFSKGRSSSILINARRRRVAAVSIGGGHDVFYPWVPSAENPADTPSRWFEPSSGDTCKSELAAAGADYDLRVLPPWAEGSMFFIHLCSGPDRCHDLVDMVEQQCVNIGCNIVGIRIDPLAWVGDLDELASGDLLKESVGHGLLQLIHSGLLGEIRFRGGWVGDIFAQLRPRSILNFYVMSCPTFLTIGSLRASTAEKYLGALKGLNNSLLEHGLVWSKMNESEQDSFLAEWVLDGYEQGESRNMYGWALSAVQKIFPRVKLKTAWKVLDVWSSLVPVRQAPAAPPELIQAMVIMATLLNRPQLGLLILLCFVGLLRVREALALTQADLILQTDCVVLCLGLTKRGMEQKVVLNNVTVVHFVSDFFKRFPSKRQDAKIIEVSYSSALRWIRKLSALLGADDLQLTTHSFRRSGASELARQGVSLQDILLYGRWLSERAARDYIRKGEVAIFRARQMLNPQASQRIQSWAKLGVGCWQWFDVFYAKRELVIDVRKVTVDKLYAVERILFSGPDG</sequence>
<dbReference type="EMBL" id="CAMXCT010000557">
    <property type="protein sequence ID" value="CAI3980419.1"/>
    <property type="molecule type" value="Genomic_DNA"/>
</dbReference>
<comment type="caution">
    <text evidence="4">The sequence shown here is derived from an EMBL/GenBank/DDBJ whole genome shotgun (WGS) entry which is preliminary data.</text>
</comment>
<evidence type="ECO:0000313" key="6">
    <source>
        <dbReference type="Proteomes" id="UP001152797"/>
    </source>
</evidence>
<dbReference type="GO" id="GO:0006310">
    <property type="term" value="P:DNA recombination"/>
    <property type="evidence" value="ECO:0007669"/>
    <property type="project" value="UniProtKB-KW"/>
</dbReference>
<reference evidence="5" key="2">
    <citation type="submission" date="2024-04" db="EMBL/GenBank/DDBJ databases">
        <authorList>
            <person name="Chen Y."/>
            <person name="Shah S."/>
            <person name="Dougan E. K."/>
            <person name="Thang M."/>
            <person name="Chan C."/>
        </authorList>
    </citation>
    <scope>NUCLEOTIDE SEQUENCE [LARGE SCALE GENOMIC DNA]</scope>
</reference>
<name>A0A9P1FKD4_9DINO</name>
<dbReference type="PANTHER" id="PTHR13491">
    <property type="entry name" value="ZCCHC10 PROTEIN"/>
    <property type="match status" value="1"/>
</dbReference>
<feature type="region of interest" description="Disordered" evidence="2">
    <location>
        <begin position="143"/>
        <end position="221"/>
    </location>
</feature>
<dbReference type="InterPro" id="IPR013762">
    <property type="entry name" value="Integrase-like_cat_sf"/>
</dbReference>
<evidence type="ECO:0000256" key="2">
    <source>
        <dbReference type="SAM" id="MobiDB-lite"/>
    </source>
</evidence>
<evidence type="ECO:0000313" key="4">
    <source>
        <dbReference type="EMBL" id="CAI3980419.1"/>
    </source>
</evidence>
<keyword evidence="1" id="KW-0233">DNA recombination</keyword>
<dbReference type="CDD" id="cd00397">
    <property type="entry name" value="DNA_BRE_C"/>
    <property type="match status" value="1"/>
</dbReference>
<dbReference type="InterPro" id="IPR002104">
    <property type="entry name" value="Integrase_catalytic"/>
</dbReference>
<accession>A0A9P1FKD4</accession>
<dbReference type="PROSITE" id="PS51898">
    <property type="entry name" value="TYR_RECOMBINASE"/>
    <property type="match status" value="1"/>
</dbReference>
<organism evidence="4">
    <name type="scientific">Cladocopium goreaui</name>
    <dbReference type="NCBI Taxonomy" id="2562237"/>
    <lineage>
        <taxon>Eukaryota</taxon>
        <taxon>Sar</taxon>
        <taxon>Alveolata</taxon>
        <taxon>Dinophyceae</taxon>
        <taxon>Suessiales</taxon>
        <taxon>Symbiodiniaceae</taxon>
        <taxon>Cladocopium</taxon>
    </lineage>
</organism>
<keyword evidence="6" id="KW-1185">Reference proteome</keyword>
<dbReference type="PANTHER" id="PTHR13491:SF0">
    <property type="entry name" value="ZINC FINGER CCHC DOMAIN-CONTAINING PROTEIN 10"/>
    <property type="match status" value="1"/>
</dbReference>
<dbReference type="GO" id="GO:0003677">
    <property type="term" value="F:DNA binding"/>
    <property type="evidence" value="ECO:0007669"/>
    <property type="project" value="InterPro"/>
</dbReference>
<reference evidence="4" key="1">
    <citation type="submission" date="2022-10" db="EMBL/GenBank/DDBJ databases">
        <authorList>
            <person name="Chen Y."/>
            <person name="Dougan E. K."/>
            <person name="Chan C."/>
            <person name="Rhodes N."/>
            <person name="Thang M."/>
        </authorList>
    </citation>
    <scope>NUCLEOTIDE SEQUENCE</scope>
</reference>
<dbReference type="Pfam" id="PF00589">
    <property type="entry name" value="Phage_integrase"/>
    <property type="match status" value="1"/>
</dbReference>
<protein>
    <recommendedName>
        <fullName evidence="3">Tyr recombinase domain-containing protein</fullName>
    </recommendedName>
</protein>
<feature type="domain" description="Tyr recombinase" evidence="3">
    <location>
        <begin position="1222"/>
        <end position="1401"/>
    </location>
</feature>
<feature type="compositionally biased region" description="Low complexity" evidence="2">
    <location>
        <begin position="183"/>
        <end position="210"/>
    </location>
</feature>
<feature type="compositionally biased region" description="Basic and acidic residues" evidence="2">
    <location>
        <begin position="145"/>
        <end position="157"/>
    </location>
</feature>
<dbReference type="Proteomes" id="UP001152797">
    <property type="component" value="Unassembled WGS sequence"/>
</dbReference>